<dbReference type="GO" id="GO:0005811">
    <property type="term" value="C:lipid droplet"/>
    <property type="evidence" value="ECO:0007669"/>
    <property type="project" value="TreeGrafter"/>
</dbReference>
<dbReference type="GO" id="GO:0044539">
    <property type="term" value="P:long-chain fatty acid import into cell"/>
    <property type="evidence" value="ECO:0007669"/>
    <property type="project" value="TreeGrafter"/>
</dbReference>
<sequence length="623" mass="69359">MASALSVGAAAYLNAKLAISTDISTIFNDRAFTARFGQRIAQLGDTTTIYKMLERVIEVDGHGSSDALWFENKTWTYSQLKDLVDRFATVLHGRNINSGDFVGVFTTNSIEMVVTIYALSKLGCVAALINTNLRDDTFIHCLNVSGSKFIISTPDLSEFVCSDLPHIALNISSFDGESAGTTELITAAQLQQLIPLGLIPAKRSPSDFCALIYTSGTTGKPKACAIRNMMTLVTSNPLSTDANNQSKYFPLRTYSPLPLFHGTAFFTGLCYSLGNASTLCLRRKFSASQFWKDVHDSRATRILYIGELCRYLLSTPPSPYDQDHSCIVATGNGLRGEIWERFRQRFAVPEIREFYRSTEGVAKFDNHGVGAWGAGKIGFSGPIRRFFEDDVFIVKYDTETEMPYRDPKTGFCVRAKLGEEGEAIGRVRNRGLLTEYLHNEDATEKKLLRDVFEKGDIFQRTGDLVVQDRDGWVKFQDRVGDTFRWKGENVSAGEIRDHICRIPSVHDAVVYGVKLQGYDGQAGAAGVTLEESSAAVESEFIKNLYRELKKKGVPSYALPRLVRLTEKVATGVTFKQAKGDLAKKGWDPRGDWKGDKLYWLNGKTYEKLDERSWSSIESGQAKL</sequence>
<dbReference type="PROSITE" id="PS00455">
    <property type="entry name" value="AMP_BINDING"/>
    <property type="match status" value="1"/>
</dbReference>
<dbReference type="AlphaFoldDB" id="Q2UER4"/>
<evidence type="ECO:0000256" key="2">
    <source>
        <dbReference type="ARBA" id="ARBA00022598"/>
    </source>
</evidence>
<dbReference type="SUPFAM" id="SSF56801">
    <property type="entry name" value="Acetyl-CoA synthetase-like"/>
    <property type="match status" value="1"/>
</dbReference>
<dbReference type="PANTHER" id="PTHR43107">
    <property type="entry name" value="LONG-CHAIN FATTY ACID TRANSPORT PROTEIN"/>
    <property type="match status" value="1"/>
</dbReference>
<comment type="similarity">
    <text evidence="1">Belongs to the ATP-dependent AMP-binding enzyme family.</text>
</comment>
<dbReference type="OMA" id="WRFIRIF"/>
<keyword evidence="5" id="KW-1185">Reference proteome</keyword>
<dbReference type="Gene3D" id="3.40.50.12780">
    <property type="entry name" value="N-terminal domain of ligase-like"/>
    <property type="match status" value="1"/>
</dbReference>
<keyword evidence="2" id="KW-0436">Ligase</keyword>
<dbReference type="PANTHER" id="PTHR43107:SF20">
    <property type="entry name" value="FATTY ACID TRANSPORTER_ACYL-COA SYNTHETASE (FAT1), PUTATIVE (AFU_ORTHOLOGUE AFUA_2G11360)-RELATED"/>
    <property type="match status" value="1"/>
</dbReference>
<evidence type="ECO:0000313" key="5">
    <source>
        <dbReference type="Proteomes" id="UP000006564"/>
    </source>
</evidence>
<protein>
    <submittedName>
        <fullName evidence="4">DNA, SC026</fullName>
    </submittedName>
</protein>
<gene>
    <name evidence="4" type="ORF">AO090026000514</name>
</gene>
<dbReference type="GO" id="GO:0004467">
    <property type="term" value="F:long-chain fatty acid-CoA ligase activity"/>
    <property type="evidence" value="ECO:0007669"/>
    <property type="project" value="TreeGrafter"/>
</dbReference>
<dbReference type="HOGENOM" id="CLU_000022_46_3_1"/>
<evidence type="ECO:0000259" key="3">
    <source>
        <dbReference type="Pfam" id="PF00501"/>
    </source>
</evidence>
<accession>Q2UER4</accession>
<dbReference type="InterPro" id="IPR045851">
    <property type="entry name" value="AMP-bd_C_sf"/>
</dbReference>
<dbReference type="GO" id="GO:0005324">
    <property type="term" value="F:long-chain fatty acid transmembrane transporter activity"/>
    <property type="evidence" value="ECO:0007669"/>
    <property type="project" value="TreeGrafter"/>
</dbReference>
<dbReference type="GO" id="GO:0009898">
    <property type="term" value="C:cytoplasmic side of plasma membrane"/>
    <property type="evidence" value="ECO:0007669"/>
    <property type="project" value="TreeGrafter"/>
</dbReference>
<organism evidence="4 5">
    <name type="scientific">Aspergillus oryzae (strain ATCC 42149 / RIB 40)</name>
    <name type="common">Yellow koji mold</name>
    <dbReference type="NCBI Taxonomy" id="510516"/>
    <lineage>
        <taxon>Eukaryota</taxon>
        <taxon>Fungi</taxon>
        <taxon>Dikarya</taxon>
        <taxon>Ascomycota</taxon>
        <taxon>Pezizomycotina</taxon>
        <taxon>Eurotiomycetes</taxon>
        <taxon>Eurotiomycetidae</taxon>
        <taxon>Eurotiales</taxon>
        <taxon>Aspergillaceae</taxon>
        <taxon>Aspergillus</taxon>
        <taxon>Aspergillus subgen. Circumdati</taxon>
    </lineage>
</organism>
<feature type="domain" description="AMP-dependent synthetase/ligase" evidence="3">
    <location>
        <begin position="61"/>
        <end position="364"/>
    </location>
</feature>
<dbReference type="InterPro" id="IPR020845">
    <property type="entry name" value="AMP-binding_CS"/>
</dbReference>
<dbReference type="GeneID" id="5993981"/>
<dbReference type="InterPro" id="IPR000873">
    <property type="entry name" value="AMP-dep_synth/lig_dom"/>
</dbReference>
<dbReference type="STRING" id="510516.Q2UER4"/>
<dbReference type="Pfam" id="PF00501">
    <property type="entry name" value="AMP-binding"/>
    <property type="match status" value="1"/>
</dbReference>
<dbReference type="InterPro" id="IPR042099">
    <property type="entry name" value="ANL_N_sf"/>
</dbReference>
<dbReference type="EMBL" id="AP007159">
    <property type="protein sequence ID" value="BAE59951.1"/>
    <property type="molecule type" value="Genomic_DNA"/>
</dbReference>
<proteinExistence type="inferred from homology"/>
<dbReference type="RefSeq" id="XP_001821953.3">
    <property type="nucleotide sequence ID" value="XM_001821901.3"/>
</dbReference>
<dbReference type="KEGG" id="aor:AO090026000514"/>
<evidence type="ECO:0000313" key="4">
    <source>
        <dbReference type="EMBL" id="BAE59951.1"/>
    </source>
</evidence>
<reference evidence="4 5" key="1">
    <citation type="journal article" date="2005" name="Nature">
        <title>Genome sequencing and analysis of Aspergillus oryzae.</title>
        <authorList>
            <person name="Machida M."/>
            <person name="Asai K."/>
            <person name="Sano M."/>
            <person name="Tanaka T."/>
            <person name="Kumagai T."/>
            <person name="Terai G."/>
            <person name="Kusumoto K."/>
            <person name="Arima T."/>
            <person name="Akita O."/>
            <person name="Kashiwagi Y."/>
            <person name="Abe K."/>
            <person name="Gomi K."/>
            <person name="Horiuchi H."/>
            <person name="Kitamoto K."/>
            <person name="Kobayashi T."/>
            <person name="Takeuchi M."/>
            <person name="Denning D.W."/>
            <person name="Galagan J.E."/>
            <person name="Nierman W.C."/>
            <person name="Yu J."/>
            <person name="Archer D.B."/>
            <person name="Bennett J.W."/>
            <person name="Bhatnagar D."/>
            <person name="Cleveland T.E."/>
            <person name="Fedorova N.D."/>
            <person name="Gotoh O."/>
            <person name="Horikawa H."/>
            <person name="Hosoyama A."/>
            <person name="Ichinomiya M."/>
            <person name="Igarashi R."/>
            <person name="Iwashita K."/>
            <person name="Juvvadi P.R."/>
            <person name="Kato M."/>
            <person name="Kato Y."/>
            <person name="Kin T."/>
            <person name="Kokubun A."/>
            <person name="Maeda H."/>
            <person name="Maeyama N."/>
            <person name="Maruyama J."/>
            <person name="Nagasaki H."/>
            <person name="Nakajima T."/>
            <person name="Oda K."/>
            <person name="Okada K."/>
            <person name="Paulsen I."/>
            <person name="Sakamoto K."/>
            <person name="Sawano T."/>
            <person name="Takahashi M."/>
            <person name="Takase K."/>
            <person name="Terabayashi Y."/>
            <person name="Wortman J."/>
            <person name="Yamada O."/>
            <person name="Yamagata Y."/>
            <person name="Anazawa H."/>
            <person name="Hata Y."/>
            <person name="Koide Y."/>
            <person name="Komori T."/>
            <person name="Koyama Y."/>
            <person name="Minetoki T."/>
            <person name="Suharnan S."/>
            <person name="Tanaka A."/>
            <person name="Isono K."/>
            <person name="Kuhara S."/>
            <person name="Ogasawara N."/>
            <person name="Kikuchi H."/>
        </authorList>
    </citation>
    <scope>NUCLEOTIDE SEQUENCE [LARGE SCALE GENOMIC DNA]</scope>
    <source>
        <strain evidence="5">ATCC 42149 / RIB 40</strain>
    </source>
</reference>
<name>Q2UER4_ASPOR</name>
<dbReference type="Gene3D" id="3.30.300.30">
    <property type="match status" value="1"/>
</dbReference>
<evidence type="ECO:0000256" key="1">
    <source>
        <dbReference type="ARBA" id="ARBA00006432"/>
    </source>
</evidence>
<dbReference type="Proteomes" id="UP000006564">
    <property type="component" value="Chromosome 3"/>
</dbReference>
<dbReference type="FunFam" id="3.30.300.30:FF:000055">
    <property type="entry name" value="Bifunctional fatty acid transporter/acyl-CoA synthetase (FAT1), putative"/>
    <property type="match status" value="1"/>
</dbReference>
<dbReference type="EMBL" id="BA000051">
    <property type="protein sequence ID" value="BAE59951.1"/>
    <property type="molecule type" value="Genomic_DNA"/>
</dbReference>
<dbReference type="GO" id="GO:0005777">
    <property type="term" value="C:peroxisome"/>
    <property type="evidence" value="ECO:0007669"/>
    <property type="project" value="TreeGrafter"/>
</dbReference>